<feature type="domain" description="BFD-like [2Fe-2S]-binding" evidence="2">
    <location>
        <begin position="397"/>
        <end position="451"/>
    </location>
</feature>
<organism evidence="3 4">
    <name type="scientific">Frisingicoccus caecimuris</name>
    <dbReference type="NCBI Taxonomy" id="1796636"/>
    <lineage>
        <taxon>Bacteria</taxon>
        <taxon>Bacillati</taxon>
        <taxon>Bacillota</taxon>
        <taxon>Clostridia</taxon>
        <taxon>Lachnospirales</taxon>
        <taxon>Lachnospiraceae</taxon>
        <taxon>Frisingicoccus</taxon>
    </lineage>
</organism>
<dbReference type="SUPFAM" id="SSF51905">
    <property type="entry name" value="FAD/NAD(P)-binding domain"/>
    <property type="match status" value="1"/>
</dbReference>
<dbReference type="InterPro" id="IPR052745">
    <property type="entry name" value="G3P_Oxidase/Oxidoreductase"/>
</dbReference>
<protein>
    <submittedName>
        <fullName evidence="3">Glycerol-3-phosphate dehydrogenase</fullName>
    </submittedName>
</protein>
<accession>A0A4R2LBK3</accession>
<reference evidence="3 4" key="1">
    <citation type="submission" date="2019-03" db="EMBL/GenBank/DDBJ databases">
        <title>Genomic Encyclopedia of Type Strains, Phase IV (KMG-IV): sequencing the most valuable type-strain genomes for metagenomic binning, comparative biology and taxonomic classification.</title>
        <authorList>
            <person name="Goeker M."/>
        </authorList>
    </citation>
    <scope>NUCLEOTIDE SEQUENCE [LARGE SCALE GENOMIC DNA]</scope>
    <source>
        <strain evidence="3 4">DSM 28559</strain>
    </source>
</reference>
<sequence length="478" mass="51397">MYDIIIIGGGVAGCAAARELSRYKANICLVEKEEDVCAGTSKANSAIAHAGYDAEPGSLMAKLNVQGNQMMDAVAGELDFPFERIGSMVVCIHEEDIYKLEELLERGKKNGVKDLRIVDAKEAHELEPNLTEQVVAALYAPTGGIVCPFGMTIAFAENAAVNGVEFKLNTEVENIQKIDGGYVLTTNQGILETKVVVNAAGVYADRFHNMVSEEKIHITPRRGDYCLLDKTAGNHVSHTIFPLPDQFGKGVLVTPTVHGNLLVGPTAIDIEDKEATATTREGLDFLTGKAGEAVADLPMRQVITSFAGLRAHEDHHEFIIGEVKDAKGFVDVAGIESPGLTSAPAIGVMVADIVSGMMGLAENPDFIGTRRGILNPSELSKEERAKLIEVKPEYGNIICRCEMITEGEILDAIHRPVGARSLDGVKRRTRAGMGRCQAGFCSPRTMEILARELHVSMADITKSGGDSKLIVGTVKDRL</sequence>
<feature type="domain" description="FAD dependent oxidoreductase" evidence="1">
    <location>
        <begin position="3"/>
        <end position="352"/>
    </location>
</feature>
<dbReference type="Gene3D" id="1.10.10.1100">
    <property type="entry name" value="BFD-like [2Fe-2S]-binding domain"/>
    <property type="match status" value="1"/>
</dbReference>
<evidence type="ECO:0000259" key="1">
    <source>
        <dbReference type="Pfam" id="PF01266"/>
    </source>
</evidence>
<name>A0A4R2LBK3_9FIRM</name>
<keyword evidence="4" id="KW-1185">Reference proteome</keyword>
<dbReference type="InterPro" id="IPR006076">
    <property type="entry name" value="FAD-dep_OxRdtase"/>
</dbReference>
<dbReference type="InterPro" id="IPR041854">
    <property type="entry name" value="BFD-like_2Fe2S-bd_dom_sf"/>
</dbReference>
<dbReference type="Gene3D" id="3.30.9.10">
    <property type="entry name" value="D-Amino Acid Oxidase, subunit A, domain 2"/>
    <property type="match status" value="1"/>
</dbReference>
<dbReference type="PANTHER" id="PTHR42720">
    <property type="entry name" value="GLYCEROL-3-PHOSPHATE DEHYDROGENASE"/>
    <property type="match status" value="1"/>
</dbReference>
<dbReference type="RefSeq" id="WP_132089860.1">
    <property type="nucleotide sequence ID" value="NZ_JANKAQ010000003.1"/>
</dbReference>
<comment type="caution">
    <text evidence="3">The sequence shown here is derived from an EMBL/GenBank/DDBJ whole genome shotgun (WGS) entry which is preliminary data.</text>
</comment>
<dbReference type="OrthoDB" id="9801699at2"/>
<evidence type="ECO:0000313" key="4">
    <source>
        <dbReference type="Proteomes" id="UP000295711"/>
    </source>
</evidence>
<dbReference type="PANTHER" id="PTHR42720:SF1">
    <property type="entry name" value="GLYCEROL 3-PHOSPHATE OXIDASE"/>
    <property type="match status" value="1"/>
</dbReference>
<dbReference type="CDD" id="cd19946">
    <property type="entry name" value="GlpA-like_Fer2_BFD-like"/>
    <property type="match status" value="1"/>
</dbReference>
<dbReference type="EMBL" id="SLXA01000003">
    <property type="protein sequence ID" value="TCO85493.1"/>
    <property type="molecule type" value="Genomic_DNA"/>
</dbReference>
<dbReference type="AlphaFoldDB" id="A0A4R2LBK3"/>
<dbReference type="Pfam" id="PF01266">
    <property type="entry name" value="DAO"/>
    <property type="match status" value="1"/>
</dbReference>
<gene>
    <name evidence="3" type="ORF">EV212_103215</name>
</gene>
<dbReference type="InterPro" id="IPR007419">
    <property type="entry name" value="BFD-like_2Fe2S-bd_dom"/>
</dbReference>
<proteinExistence type="predicted"/>
<evidence type="ECO:0000313" key="3">
    <source>
        <dbReference type="EMBL" id="TCO85493.1"/>
    </source>
</evidence>
<dbReference type="Pfam" id="PF04324">
    <property type="entry name" value="Fer2_BFD"/>
    <property type="match status" value="1"/>
</dbReference>
<dbReference type="InterPro" id="IPR036188">
    <property type="entry name" value="FAD/NAD-bd_sf"/>
</dbReference>
<evidence type="ECO:0000259" key="2">
    <source>
        <dbReference type="Pfam" id="PF04324"/>
    </source>
</evidence>
<dbReference type="Gene3D" id="3.50.50.60">
    <property type="entry name" value="FAD/NAD(P)-binding domain"/>
    <property type="match status" value="1"/>
</dbReference>
<dbReference type="Proteomes" id="UP000295711">
    <property type="component" value="Unassembled WGS sequence"/>
</dbReference>